<evidence type="ECO:0000313" key="1">
    <source>
        <dbReference type="EMBL" id="KAL0283049.1"/>
    </source>
</evidence>
<name>A0AAW2IL39_9LAMI</name>
<dbReference type="EMBL" id="JACGWK010001758">
    <property type="protein sequence ID" value="KAL0283049.1"/>
    <property type="molecule type" value="Genomic_DNA"/>
</dbReference>
<protein>
    <recommendedName>
        <fullName evidence="2">Reverse transcriptase</fullName>
    </recommendedName>
</protein>
<evidence type="ECO:0008006" key="2">
    <source>
        <dbReference type="Google" id="ProtNLM"/>
    </source>
</evidence>
<reference evidence="1" key="1">
    <citation type="submission" date="2020-06" db="EMBL/GenBank/DDBJ databases">
        <authorList>
            <person name="Li T."/>
            <person name="Hu X."/>
            <person name="Zhang T."/>
            <person name="Song X."/>
            <person name="Zhang H."/>
            <person name="Dai N."/>
            <person name="Sheng W."/>
            <person name="Hou X."/>
            <person name="Wei L."/>
        </authorList>
    </citation>
    <scope>NUCLEOTIDE SEQUENCE</scope>
    <source>
        <strain evidence="1">G01</strain>
        <tissue evidence="1">Leaf</tissue>
    </source>
</reference>
<dbReference type="PANTHER" id="PTHR33116">
    <property type="entry name" value="REVERSE TRANSCRIPTASE ZINC-BINDING DOMAIN-CONTAINING PROTEIN-RELATED-RELATED"/>
    <property type="match status" value="1"/>
</dbReference>
<reference evidence="1" key="2">
    <citation type="journal article" date="2024" name="Plant">
        <title>Genomic evolution and insights into agronomic trait innovations of Sesamum species.</title>
        <authorList>
            <person name="Miao H."/>
            <person name="Wang L."/>
            <person name="Qu L."/>
            <person name="Liu H."/>
            <person name="Sun Y."/>
            <person name="Le M."/>
            <person name="Wang Q."/>
            <person name="Wei S."/>
            <person name="Zheng Y."/>
            <person name="Lin W."/>
            <person name="Duan Y."/>
            <person name="Cao H."/>
            <person name="Xiong S."/>
            <person name="Wang X."/>
            <person name="Wei L."/>
            <person name="Li C."/>
            <person name="Ma Q."/>
            <person name="Ju M."/>
            <person name="Zhao R."/>
            <person name="Li G."/>
            <person name="Mu C."/>
            <person name="Tian Q."/>
            <person name="Mei H."/>
            <person name="Zhang T."/>
            <person name="Gao T."/>
            <person name="Zhang H."/>
        </authorList>
    </citation>
    <scope>NUCLEOTIDE SEQUENCE</scope>
    <source>
        <strain evidence="1">G01</strain>
    </source>
</reference>
<proteinExistence type="predicted"/>
<dbReference type="PANTHER" id="PTHR33116:SF80">
    <property type="entry name" value="REVERSE TRANSCRIPTASE ZINC-BINDING DOMAIN-CONTAINING PROTEIN"/>
    <property type="match status" value="1"/>
</dbReference>
<dbReference type="AlphaFoldDB" id="A0AAW2IL39"/>
<accession>A0AAW2IL39</accession>
<organism evidence="1">
    <name type="scientific">Sesamum angustifolium</name>
    <dbReference type="NCBI Taxonomy" id="2727405"/>
    <lineage>
        <taxon>Eukaryota</taxon>
        <taxon>Viridiplantae</taxon>
        <taxon>Streptophyta</taxon>
        <taxon>Embryophyta</taxon>
        <taxon>Tracheophyta</taxon>
        <taxon>Spermatophyta</taxon>
        <taxon>Magnoliopsida</taxon>
        <taxon>eudicotyledons</taxon>
        <taxon>Gunneridae</taxon>
        <taxon>Pentapetalae</taxon>
        <taxon>asterids</taxon>
        <taxon>lamiids</taxon>
        <taxon>Lamiales</taxon>
        <taxon>Pedaliaceae</taxon>
        <taxon>Sesamum</taxon>
    </lineage>
</organism>
<gene>
    <name evidence="1" type="ORF">Sangu_2914500</name>
</gene>
<sequence>MECLREFKDVFDLAVNTSKSSIFTAGIENNEFHGILARTDFTKGEMPVWYLGIPLTAQRLSARDYSPLVDQIANCIFKWVAKSLFFVGRLELIRSVIQGVECFGSKSSHVWWRWLKKSTTFAGIFFETLEEHQLLGKKFAIPNMKAALVYGTFSHEKWPSLPAYYGTSTTKQTRCGCNRSTVSIFETAQFGIGNRRREQPILPTYTIRGTCRNSPGS</sequence>
<comment type="caution">
    <text evidence="1">The sequence shown here is derived from an EMBL/GenBank/DDBJ whole genome shotgun (WGS) entry which is preliminary data.</text>
</comment>